<sequence>MMKKPMPFDFLLDYLPGTVVVKPAIGMFYIYLEGKIMLIFRKVGKNPQHNGIWVATRREDHASLKAELPALTDFVFGEDEALEPNWLQLNNDHEDFEEAAIALCELITRRDKRIGKATAKAAELTR</sequence>
<keyword evidence="1" id="KW-0472">Membrane</keyword>
<keyword evidence="1" id="KW-0812">Transmembrane</keyword>
<evidence type="ECO:0000313" key="3">
    <source>
        <dbReference type="Proteomes" id="UP001596958"/>
    </source>
</evidence>
<protein>
    <recommendedName>
        <fullName evidence="4">YjbR protein</fullName>
    </recommendedName>
</protein>
<proteinExistence type="predicted"/>
<evidence type="ECO:0000313" key="2">
    <source>
        <dbReference type="EMBL" id="MFD0749898.1"/>
    </source>
</evidence>
<dbReference type="EMBL" id="JBHTHU010000005">
    <property type="protein sequence ID" value="MFD0749898.1"/>
    <property type="molecule type" value="Genomic_DNA"/>
</dbReference>
<organism evidence="2 3">
    <name type="scientific">Mucilaginibacter calamicampi</name>
    <dbReference type="NCBI Taxonomy" id="1302352"/>
    <lineage>
        <taxon>Bacteria</taxon>
        <taxon>Pseudomonadati</taxon>
        <taxon>Bacteroidota</taxon>
        <taxon>Sphingobacteriia</taxon>
        <taxon>Sphingobacteriales</taxon>
        <taxon>Sphingobacteriaceae</taxon>
        <taxon>Mucilaginibacter</taxon>
    </lineage>
</organism>
<comment type="caution">
    <text evidence="2">The sequence shown here is derived from an EMBL/GenBank/DDBJ whole genome shotgun (WGS) entry which is preliminary data.</text>
</comment>
<reference evidence="3" key="1">
    <citation type="journal article" date="2019" name="Int. J. Syst. Evol. Microbiol.">
        <title>The Global Catalogue of Microorganisms (GCM) 10K type strain sequencing project: providing services to taxonomists for standard genome sequencing and annotation.</title>
        <authorList>
            <consortium name="The Broad Institute Genomics Platform"/>
            <consortium name="The Broad Institute Genome Sequencing Center for Infectious Disease"/>
            <person name="Wu L."/>
            <person name="Ma J."/>
        </authorList>
    </citation>
    <scope>NUCLEOTIDE SEQUENCE [LARGE SCALE GENOMIC DNA]</scope>
    <source>
        <strain evidence="3">CCUG 63418</strain>
    </source>
</reference>
<name>A0ABW2YXB6_9SPHI</name>
<evidence type="ECO:0000256" key="1">
    <source>
        <dbReference type="SAM" id="Phobius"/>
    </source>
</evidence>
<feature type="transmembrane region" description="Helical" evidence="1">
    <location>
        <begin position="14"/>
        <end position="32"/>
    </location>
</feature>
<evidence type="ECO:0008006" key="4">
    <source>
        <dbReference type="Google" id="ProtNLM"/>
    </source>
</evidence>
<keyword evidence="3" id="KW-1185">Reference proteome</keyword>
<dbReference type="Proteomes" id="UP001596958">
    <property type="component" value="Unassembled WGS sequence"/>
</dbReference>
<gene>
    <name evidence="2" type="ORF">ACFQZS_07080</name>
</gene>
<keyword evidence="1" id="KW-1133">Transmembrane helix</keyword>
<dbReference type="RefSeq" id="WP_377098664.1">
    <property type="nucleotide sequence ID" value="NZ_JBHTHU010000005.1"/>
</dbReference>
<accession>A0ABW2YXB6</accession>